<evidence type="ECO:0000256" key="6">
    <source>
        <dbReference type="ARBA" id="ARBA00023186"/>
    </source>
</evidence>
<dbReference type="OrthoDB" id="9789675at2"/>
<gene>
    <name evidence="12" type="ORF">CXB77_00790</name>
    <name evidence="11" type="ORF">CXB77_13040</name>
</gene>
<dbReference type="GO" id="GO:0005886">
    <property type="term" value="C:plasma membrane"/>
    <property type="evidence" value="ECO:0007669"/>
    <property type="project" value="UniProtKB-SubCell"/>
</dbReference>
<feature type="transmembrane region" description="Helical" evidence="9">
    <location>
        <begin position="21"/>
        <end position="41"/>
    </location>
</feature>
<dbReference type="Pfam" id="PF09976">
    <property type="entry name" value="TPR_21"/>
    <property type="match status" value="1"/>
</dbReference>
<dbReference type="PIRSF" id="PIRSF006170">
    <property type="entry name" value="YfgM"/>
    <property type="match status" value="1"/>
</dbReference>
<name>A0A2S7XVP5_9GAMM</name>
<evidence type="ECO:0000313" key="13">
    <source>
        <dbReference type="Proteomes" id="UP000239936"/>
    </source>
</evidence>
<evidence type="ECO:0000256" key="7">
    <source>
        <dbReference type="ARBA" id="ARBA00024197"/>
    </source>
</evidence>
<dbReference type="InterPro" id="IPR026039">
    <property type="entry name" value="YfgM"/>
</dbReference>
<comment type="similarity">
    <text evidence="7">Belongs to the YfgM family.</text>
</comment>
<dbReference type="EMBL" id="PPGH01000037">
    <property type="protein sequence ID" value="PQJ95197.1"/>
    <property type="molecule type" value="Genomic_DNA"/>
</dbReference>
<dbReference type="Gene3D" id="1.25.40.10">
    <property type="entry name" value="Tetratricopeptide repeat domain"/>
    <property type="match status" value="1"/>
</dbReference>
<dbReference type="EMBL" id="PPGH01000009">
    <property type="protein sequence ID" value="PQJ97568.1"/>
    <property type="molecule type" value="Genomic_DNA"/>
</dbReference>
<feature type="domain" description="Ancillary SecYEG translocon subunit/Cell division coordinator CpoB TPR" evidence="10">
    <location>
        <begin position="14"/>
        <end position="204"/>
    </location>
</feature>
<dbReference type="InterPro" id="IPR011990">
    <property type="entry name" value="TPR-like_helical_dom_sf"/>
</dbReference>
<dbReference type="PANTHER" id="PTHR38035">
    <property type="entry name" value="UPF0070 PROTEIN YFGM"/>
    <property type="match status" value="1"/>
</dbReference>
<keyword evidence="6" id="KW-0143">Chaperone</keyword>
<comment type="caution">
    <text evidence="12">The sequence shown here is derived from an EMBL/GenBank/DDBJ whole genome shotgun (WGS) entry which is preliminary data.</text>
</comment>
<evidence type="ECO:0000313" key="11">
    <source>
        <dbReference type="EMBL" id="PQJ95197.1"/>
    </source>
</evidence>
<reference evidence="12 13" key="1">
    <citation type="submission" date="2018-01" db="EMBL/GenBank/DDBJ databases">
        <title>The complete genome sequence of Chromatium okenii LaCa, a purple sulfur bacterium with a turbulent life.</title>
        <authorList>
            <person name="Luedin S.M."/>
            <person name="Liechti N."/>
            <person name="Storelli N."/>
            <person name="Danza F."/>
            <person name="Wittwer M."/>
            <person name="Pothier J.F."/>
            <person name="Tonolla M.A."/>
        </authorList>
    </citation>
    <scope>NUCLEOTIDE SEQUENCE [LARGE SCALE GENOMIC DNA]</scope>
    <source>
        <strain evidence="12 13">LaCa</strain>
    </source>
</reference>
<keyword evidence="13" id="KW-1185">Reference proteome</keyword>
<dbReference type="RefSeq" id="WP_105072426.1">
    <property type="nucleotide sequence ID" value="NZ_PPGH01000009.1"/>
</dbReference>
<proteinExistence type="inferred from homology"/>
<dbReference type="Proteomes" id="UP000239936">
    <property type="component" value="Unassembled WGS sequence"/>
</dbReference>
<evidence type="ECO:0000256" key="9">
    <source>
        <dbReference type="SAM" id="Phobius"/>
    </source>
</evidence>
<dbReference type="GO" id="GO:0044877">
    <property type="term" value="F:protein-containing complex binding"/>
    <property type="evidence" value="ECO:0007669"/>
    <property type="project" value="InterPro"/>
</dbReference>
<evidence type="ECO:0000256" key="2">
    <source>
        <dbReference type="ARBA" id="ARBA00022475"/>
    </source>
</evidence>
<keyword evidence="4 9" id="KW-1133">Transmembrane helix</keyword>
<dbReference type="InterPro" id="IPR018704">
    <property type="entry name" value="SecYEG/CpoB_TPR"/>
</dbReference>
<keyword evidence="2" id="KW-1003">Cell membrane</keyword>
<evidence type="ECO:0000313" key="12">
    <source>
        <dbReference type="EMBL" id="PQJ97568.1"/>
    </source>
</evidence>
<evidence type="ECO:0000256" key="5">
    <source>
        <dbReference type="ARBA" id="ARBA00023136"/>
    </source>
</evidence>
<organism evidence="12 13">
    <name type="scientific">Chromatium okenii</name>
    <dbReference type="NCBI Taxonomy" id="61644"/>
    <lineage>
        <taxon>Bacteria</taxon>
        <taxon>Pseudomonadati</taxon>
        <taxon>Pseudomonadota</taxon>
        <taxon>Gammaproteobacteria</taxon>
        <taxon>Chromatiales</taxon>
        <taxon>Chromatiaceae</taxon>
        <taxon>Chromatium</taxon>
    </lineage>
</organism>
<evidence type="ECO:0000256" key="8">
    <source>
        <dbReference type="ARBA" id="ARBA00024235"/>
    </source>
</evidence>
<evidence type="ECO:0000256" key="3">
    <source>
        <dbReference type="ARBA" id="ARBA00022692"/>
    </source>
</evidence>
<keyword evidence="5 9" id="KW-0472">Membrane</keyword>
<evidence type="ECO:0000256" key="1">
    <source>
        <dbReference type="ARBA" id="ARBA00004401"/>
    </source>
</evidence>
<dbReference type="PANTHER" id="PTHR38035:SF1">
    <property type="entry name" value="ANCILLARY SECYEG TRANSLOCON SUBUNIT"/>
    <property type="match status" value="1"/>
</dbReference>
<evidence type="ECO:0000256" key="4">
    <source>
        <dbReference type="ARBA" id="ARBA00022989"/>
    </source>
</evidence>
<sequence>MSYETDEEKVEAIKKWWKENGLSVVAGTVLGLGAISGWQAWIDYQQRVAGEASSAFEQLLSSAPTEKSEVIVKQAAALTDDFGSTTYAKLSGLVTAKALYQAGDAAAAMTALQAVIADAPDPAFASIAALRLARIQVAENQFDAAAATIAAHDHSPAFAGEFAAVRGDLAAGRGDFAAARAAYEQALAQDCGLAPLVRLKRDNLPPARS</sequence>
<accession>A0A2S7XVP5</accession>
<comment type="subcellular location">
    <subcellularLocation>
        <location evidence="1">Cell membrane</location>
        <topology evidence="1">Single-pass type II membrane protein</topology>
    </subcellularLocation>
</comment>
<protein>
    <recommendedName>
        <fullName evidence="8">Ancillary SecYEG translocon subunit</fullName>
    </recommendedName>
</protein>
<dbReference type="AlphaFoldDB" id="A0A2S7XVP5"/>
<keyword evidence="3 9" id="KW-0812">Transmembrane</keyword>
<evidence type="ECO:0000259" key="10">
    <source>
        <dbReference type="Pfam" id="PF09976"/>
    </source>
</evidence>